<dbReference type="CDD" id="cd06530">
    <property type="entry name" value="S26_SPase_I"/>
    <property type="match status" value="1"/>
</dbReference>
<evidence type="ECO:0000256" key="4">
    <source>
        <dbReference type="ARBA" id="ARBA00022801"/>
    </source>
</evidence>
<protein>
    <recommendedName>
        <fullName evidence="3 6">Signal peptidase I</fullName>
        <ecNumber evidence="3 6">3.4.21.89</ecNumber>
    </recommendedName>
</protein>
<keyword evidence="6" id="KW-0645">Protease</keyword>
<evidence type="ECO:0000256" key="1">
    <source>
        <dbReference type="ARBA" id="ARBA00000677"/>
    </source>
</evidence>
<comment type="subcellular location">
    <subcellularLocation>
        <location evidence="6">Membrane</location>
        <topology evidence="6">Single-pass type II membrane protein</topology>
    </subcellularLocation>
</comment>
<dbReference type="STRING" id="1798649.A3B13_03235"/>
<dbReference type="Pfam" id="PF10502">
    <property type="entry name" value="Peptidase_S26"/>
    <property type="match status" value="1"/>
</dbReference>
<dbReference type="PRINTS" id="PR00727">
    <property type="entry name" value="LEADERPTASE"/>
</dbReference>
<dbReference type="InterPro" id="IPR019757">
    <property type="entry name" value="Pept_S26A_signal_pept_1_Lys-AS"/>
</dbReference>
<feature type="domain" description="Peptidase S26" evidence="7">
    <location>
        <begin position="9"/>
        <end position="169"/>
    </location>
</feature>
<feature type="active site" evidence="5">
    <location>
        <position position="82"/>
    </location>
</feature>
<dbReference type="SUPFAM" id="SSF51306">
    <property type="entry name" value="LexA/Signal peptidase"/>
    <property type="match status" value="1"/>
</dbReference>
<accession>A0A1G2CLH7</accession>
<evidence type="ECO:0000256" key="6">
    <source>
        <dbReference type="RuleBase" id="RU362042"/>
    </source>
</evidence>
<evidence type="ECO:0000259" key="7">
    <source>
        <dbReference type="Pfam" id="PF10502"/>
    </source>
</evidence>
<comment type="caution">
    <text evidence="8">The sequence shown here is derived from an EMBL/GenBank/DDBJ whole genome shotgun (WGS) entry which is preliminary data.</text>
</comment>
<dbReference type="PANTHER" id="PTHR43390:SF1">
    <property type="entry name" value="CHLOROPLAST PROCESSING PEPTIDASE"/>
    <property type="match status" value="1"/>
</dbReference>
<feature type="active site" evidence="5">
    <location>
        <position position="39"/>
    </location>
</feature>
<dbReference type="InterPro" id="IPR019533">
    <property type="entry name" value="Peptidase_S26"/>
</dbReference>
<dbReference type="GO" id="GO:0006465">
    <property type="term" value="P:signal peptide processing"/>
    <property type="evidence" value="ECO:0007669"/>
    <property type="project" value="InterPro"/>
</dbReference>
<dbReference type="EMBL" id="MHKZ01000001">
    <property type="protein sequence ID" value="OGZ01278.1"/>
    <property type="molecule type" value="Genomic_DNA"/>
</dbReference>
<dbReference type="PROSITE" id="PS00761">
    <property type="entry name" value="SPASE_I_3"/>
    <property type="match status" value="1"/>
</dbReference>
<dbReference type="Proteomes" id="UP000176287">
    <property type="component" value="Unassembled WGS sequence"/>
</dbReference>
<dbReference type="EC" id="3.4.21.89" evidence="3 6"/>
<dbReference type="PROSITE" id="PS00760">
    <property type="entry name" value="SPASE_I_2"/>
    <property type="match status" value="1"/>
</dbReference>
<reference evidence="8 9" key="1">
    <citation type="journal article" date="2016" name="Nat. Commun.">
        <title>Thousands of microbial genomes shed light on interconnected biogeochemical processes in an aquifer system.</title>
        <authorList>
            <person name="Anantharaman K."/>
            <person name="Brown C.T."/>
            <person name="Hug L.A."/>
            <person name="Sharon I."/>
            <person name="Castelle C.J."/>
            <person name="Probst A.J."/>
            <person name="Thomas B.C."/>
            <person name="Singh A."/>
            <person name="Wilkins M.J."/>
            <person name="Karaoz U."/>
            <person name="Brodie E.L."/>
            <person name="Williams K.H."/>
            <person name="Hubbard S.S."/>
            <person name="Banfield J.F."/>
        </authorList>
    </citation>
    <scope>NUCLEOTIDE SEQUENCE [LARGE SCALE GENOMIC DNA]</scope>
</reference>
<evidence type="ECO:0000313" key="9">
    <source>
        <dbReference type="Proteomes" id="UP000176287"/>
    </source>
</evidence>
<keyword evidence="6" id="KW-1133">Transmembrane helix</keyword>
<gene>
    <name evidence="8" type="ORF">A3B13_03235</name>
</gene>
<feature type="transmembrane region" description="Helical" evidence="6">
    <location>
        <begin position="7"/>
        <end position="29"/>
    </location>
</feature>
<dbReference type="PANTHER" id="PTHR43390">
    <property type="entry name" value="SIGNAL PEPTIDASE I"/>
    <property type="match status" value="1"/>
</dbReference>
<keyword evidence="6" id="KW-0472">Membrane</keyword>
<dbReference type="GO" id="GO:0004252">
    <property type="term" value="F:serine-type endopeptidase activity"/>
    <property type="evidence" value="ECO:0007669"/>
    <property type="project" value="InterPro"/>
</dbReference>
<dbReference type="GO" id="GO:0009003">
    <property type="term" value="F:signal peptidase activity"/>
    <property type="evidence" value="ECO:0007669"/>
    <property type="project" value="UniProtKB-EC"/>
</dbReference>
<dbReference type="InterPro" id="IPR036286">
    <property type="entry name" value="LexA/Signal_pep-like_sf"/>
</dbReference>
<organism evidence="8 9">
    <name type="scientific">Candidatus Liptonbacteria bacterium RIFCSPLOWO2_01_FULL_45_15</name>
    <dbReference type="NCBI Taxonomy" id="1798649"/>
    <lineage>
        <taxon>Bacteria</taxon>
        <taxon>Candidatus Liptoniibacteriota</taxon>
    </lineage>
</organism>
<evidence type="ECO:0000256" key="2">
    <source>
        <dbReference type="ARBA" id="ARBA00009370"/>
    </source>
</evidence>
<keyword evidence="4 6" id="KW-0378">Hydrolase</keyword>
<comment type="similarity">
    <text evidence="2 6">Belongs to the peptidase S26 family.</text>
</comment>
<dbReference type="InterPro" id="IPR000223">
    <property type="entry name" value="Pept_S26A_signal_pept_1"/>
</dbReference>
<evidence type="ECO:0000256" key="5">
    <source>
        <dbReference type="PIRSR" id="PIRSR600223-1"/>
    </source>
</evidence>
<dbReference type="AlphaFoldDB" id="A0A1G2CLH7"/>
<dbReference type="NCBIfam" id="TIGR02227">
    <property type="entry name" value="sigpep_I_bact"/>
    <property type="match status" value="1"/>
</dbReference>
<comment type="catalytic activity">
    <reaction evidence="1 6">
        <text>Cleavage of hydrophobic, N-terminal signal or leader sequences from secreted and periplasmic proteins.</text>
        <dbReference type="EC" id="3.4.21.89"/>
    </reaction>
</comment>
<proteinExistence type="inferred from homology"/>
<evidence type="ECO:0000313" key="8">
    <source>
        <dbReference type="EMBL" id="OGZ01278.1"/>
    </source>
</evidence>
<keyword evidence="6" id="KW-0812">Transmembrane</keyword>
<sequence length="182" mass="20572">MKQFLSSVLEIAEITVVAFAAVFLIRSYLVQPFLVSGASMVPSFSDGDYLLVDELTYRFRVPERGEVIVFKYPKDKSVYFIKRIIGLPGERVVIKDNRVTIFNDSNKEGFSLDEKYLIGTVSVFGTAEFLISEDSYFVLGDNRAYSFDSRSWGALPKNDIVGLAQFRLWPPTSMKVFAAPSY</sequence>
<dbReference type="GO" id="GO:0016020">
    <property type="term" value="C:membrane"/>
    <property type="evidence" value="ECO:0007669"/>
    <property type="project" value="UniProtKB-SubCell"/>
</dbReference>
<evidence type="ECO:0000256" key="3">
    <source>
        <dbReference type="ARBA" id="ARBA00013208"/>
    </source>
</evidence>
<dbReference type="Gene3D" id="2.10.109.10">
    <property type="entry name" value="Umud Fragment, subunit A"/>
    <property type="match status" value="1"/>
</dbReference>
<name>A0A1G2CLH7_9BACT</name>
<dbReference type="InterPro" id="IPR019758">
    <property type="entry name" value="Pept_S26A_signal_pept_1_CS"/>
</dbReference>